<gene>
    <name evidence="9" type="ORF">V6N12_074150</name>
</gene>
<dbReference type="InterPro" id="IPR045073">
    <property type="entry name" value="Omega/Tau-like"/>
</dbReference>
<feature type="domain" description="GST C-terminal" evidence="8">
    <location>
        <begin position="86"/>
        <end position="205"/>
    </location>
</feature>
<dbReference type="InterPro" id="IPR036249">
    <property type="entry name" value="Thioredoxin-like_sf"/>
</dbReference>
<comment type="catalytic activity">
    <reaction evidence="6">
        <text>RX + glutathione = an S-substituted glutathione + a halide anion + H(+)</text>
        <dbReference type="Rhea" id="RHEA:16437"/>
        <dbReference type="ChEBI" id="CHEBI:15378"/>
        <dbReference type="ChEBI" id="CHEBI:16042"/>
        <dbReference type="ChEBI" id="CHEBI:17792"/>
        <dbReference type="ChEBI" id="CHEBI:57925"/>
        <dbReference type="ChEBI" id="CHEBI:90779"/>
        <dbReference type="EC" id="2.5.1.18"/>
    </reaction>
</comment>
<evidence type="ECO:0000313" key="10">
    <source>
        <dbReference type="Proteomes" id="UP001472677"/>
    </source>
</evidence>
<feature type="domain" description="GST N-terminal" evidence="7">
    <location>
        <begin position="2"/>
        <end position="81"/>
    </location>
</feature>
<evidence type="ECO:0000259" key="7">
    <source>
        <dbReference type="PROSITE" id="PS50404"/>
    </source>
</evidence>
<evidence type="ECO:0000256" key="3">
    <source>
        <dbReference type="ARBA" id="ARBA00022575"/>
    </source>
</evidence>
<dbReference type="InterPro" id="IPR004046">
    <property type="entry name" value="GST_C"/>
</dbReference>
<dbReference type="InterPro" id="IPR045074">
    <property type="entry name" value="GST_C_Tau"/>
</dbReference>
<dbReference type="SFLD" id="SFLDG00358">
    <property type="entry name" value="Main_(cytGST)"/>
    <property type="match status" value="1"/>
</dbReference>
<dbReference type="EC" id="2.5.1.18" evidence="2"/>
<dbReference type="Pfam" id="PF00043">
    <property type="entry name" value="GST_C"/>
    <property type="match status" value="1"/>
</dbReference>
<evidence type="ECO:0000313" key="9">
    <source>
        <dbReference type="EMBL" id="KAK8506097.1"/>
    </source>
</evidence>
<dbReference type="PROSITE" id="PS50404">
    <property type="entry name" value="GST_NTER"/>
    <property type="match status" value="1"/>
</dbReference>
<evidence type="ECO:0000259" key="8">
    <source>
        <dbReference type="PROSITE" id="PS50405"/>
    </source>
</evidence>
<dbReference type="InterPro" id="IPR004045">
    <property type="entry name" value="Glutathione_S-Trfase_N"/>
</dbReference>
<dbReference type="Proteomes" id="UP001472677">
    <property type="component" value="Unassembled WGS sequence"/>
</dbReference>
<comment type="subcellular location">
    <subcellularLocation>
        <location evidence="1">Cytoplasm</location>
        <location evidence="1">Cytosol</location>
    </subcellularLocation>
</comment>
<accession>A0ABR2BGP9</accession>
<comment type="caution">
    <text evidence="9">The sequence shown here is derived from an EMBL/GenBank/DDBJ whole genome shotgun (WGS) entry which is preliminary data.</text>
</comment>
<reference evidence="9 10" key="1">
    <citation type="journal article" date="2024" name="G3 (Bethesda)">
        <title>Genome assembly of Hibiscus sabdariffa L. provides insights into metabolisms of medicinal natural products.</title>
        <authorList>
            <person name="Kim T."/>
        </authorList>
    </citation>
    <scope>NUCLEOTIDE SEQUENCE [LARGE SCALE GENOMIC DNA]</scope>
    <source>
        <strain evidence="9">TK-2024</strain>
        <tissue evidence="9">Old leaves</tissue>
    </source>
</reference>
<keyword evidence="10" id="KW-1185">Reference proteome</keyword>
<keyword evidence="4" id="KW-0808">Transferase</keyword>
<dbReference type="Gene3D" id="1.20.1050.10">
    <property type="match status" value="1"/>
</dbReference>
<evidence type="ECO:0000256" key="5">
    <source>
        <dbReference type="ARBA" id="ARBA00025743"/>
    </source>
</evidence>
<dbReference type="InterPro" id="IPR040079">
    <property type="entry name" value="Glutathione_S-Trfase"/>
</dbReference>
<dbReference type="SUPFAM" id="SSF47616">
    <property type="entry name" value="GST C-terminal domain-like"/>
    <property type="match status" value="1"/>
</dbReference>
<dbReference type="Pfam" id="PF02798">
    <property type="entry name" value="GST_N"/>
    <property type="match status" value="1"/>
</dbReference>
<keyword evidence="3" id="KW-0216">Detoxification</keyword>
<dbReference type="SFLD" id="SFLDS00019">
    <property type="entry name" value="Glutathione_Transferase_(cytos"/>
    <property type="match status" value="1"/>
</dbReference>
<evidence type="ECO:0000256" key="1">
    <source>
        <dbReference type="ARBA" id="ARBA00004514"/>
    </source>
</evidence>
<dbReference type="EMBL" id="JBBPBM010000120">
    <property type="protein sequence ID" value="KAK8506097.1"/>
    <property type="molecule type" value="Genomic_DNA"/>
</dbReference>
<evidence type="ECO:0000256" key="2">
    <source>
        <dbReference type="ARBA" id="ARBA00012452"/>
    </source>
</evidence>
<dbReference type="InterPro" id="IPR036282">
    <property type="entry name" value="Glutathione-S-Trfase_C_sf"/>
</dbReference>
<organism evidence="9 10">
    <name type="scientific">Hibiscus sabdariffa</name>
    <name type="common">roselle</name>
    <dbReference type="NCBI Taxonomy" id="183260"/>
    <lineage>
        <taxon>Eukaryota</taxon>
        <taxon>Viridiplantae</taxon>
        <taxon>Streptophyta</taxon>
        <taxon>Embryophyta</taxon>
        <taxon>Tracheophyta</taxon>
        <taxon>Spermatophyta</taxon>
        <taxon>Magnoliopsida</taxon>
        <taxon>eudicotyledons</taxon>
        <taxon>Gunneridae</taxon>
        <taxon>Pentapetalae</taxon>
        <taxon>rosids</taxon>
        <taxon>malvids</taxon>
        <taxon>Malvales</taxon>
        <taxon>Malvaceae</taxon>
        <taxon>Malvoideae</taxon>
        <taxon>Hibiscus</taxon>
    </lineage>
</organism>
<dbReference type="PROSITE" id="PS50405">
    <property type="entry name" value="GST_CTER"/>
    <property type="match status" value="1"/>
</dbReference>
<dbReference type="SFLD" id="SFLDG01152">
    <property type="entry name" value="Main.3:_Omega-_and_Tau-like"/>
    <property type="match status" value="1"/>
</dbReference>
<evidence type="ECO:0000256" key="6">
    <source>
        <dbReference type="ARBA" id="ARBA00047960"/>
    </source>
</evidence>
<dbReference type="PANTHER" id="PTHR11260">
    <property type="entry name" value="GLUTATHIONE S-TRANSFERASE, GST, SUPERFAMILY, GST DOMAIN CONTAINING"/>
    <property type="match status" value="1"/>
</dbReference>
<proteinExistence type="inferred from homology"/>
<dbReference type="Gene3D" id="3.40.30.10">
    <property type="entry name" value="Glutaredoxin"/>
    <property type="match status" value="1"/>
</dbReference>
<name>A0ABR2BGP9_9ROSI</name>
<dbReference type="SUPFAM" id="SSF52833">
    <property type="entry name" value="Thioredoxin-like"/>
    <property type="match status" value="1"/>
</dbReference>
<dbReference type="InterPro" id="IPR010987">
    <property type="entry name" value="Glutathione-S-Trfase_C-like"/>
</dbReference>
<comment type="similarity">
    <text evidence="5">Belongs to the GST superfamily. Tau family.</text>
</comment>
<dbReference type="CDD" id="cd03185">
    <property type="entry name" value="GST_C_Tau"/>
    <property type="match status" value="1"/>
</dbReference>
<dbReference type="PANTHER" id="PTHR11260:SF775">
    <property type="entry name" value="GLUTATHIONE S-TRANSFERASE U10"/>
    <property type="match status" value="1"/>
</dbReference>
<dbReference type="CDD" id="cd03058">
    <property type="entry name" value="GST_N_Tau"/>
    <property type="match status" value="1"/>
</dbReference>
<evidence type="ECO:0000256" key="4">
    <source>
        <dbReference type="ARBA" id="ARBA00022679"/>
    </source>
</evidence>
<sequence>MEEVKVLGSWPSPYGFRVQWALELKGVEYEYVDKDLFNKSDMLLKYNPVHKKIPVLVHNGKPIAESVVILEYIEETWPQHPLLPKDPYERAMARFWINFLDNKDKVAPFVTFFIGLGEEHKKAAEEVKELLKIYEEQVLGEKKYFGGEEIGMLDLAMGWMAASFGVIEEIVDVRILDGETFPRLHAWIQNFRANPVIKNNLPDHD</sequence>
<protein>
    <recommendedName>
        <fullName evidence="2">glutathione transferase</fullName>
        <ecNumber evidence="2">2.5.1.18</ecNumber>
    </recommendedName>
</protein>